<organism evidence="2 3">
    <name type="scientific">Celeribacter indicus</name>
    <dbReference type="NCBI Taxonomy" id="1208324"/>
    <lineage>
        <taxon>Bacteria</taxon>
        <taxon>Pseudomonadati</taxon>
        <taxon>Pseudomonadota</taxon>
        <taxon>Alphaproteobacteria</taxon>
        <taxon>Rhodobacterales</taxon>
        <taxon>Roseobacteraceae</taxon>
        <taxon>Celeribacter</taxon>
    </lineage>
</organism>
<reference evidence="2 3" key="1">
    <citation type="journal article" date="2014" name="Int. J. Syst. Evol. Microbiol.">
        <title>Celeribacter indicus sp. nov., a polycyclic aromatic hydrocarbon-degrading bacterium from deep-sea sediment and reclassification of Huaishuia halophila as Celeribacter halophilus comb. nov.</title>
        <authorList>
            <person name="Lai Q."/>
            <person name="Cao J."/>
            <person name="Yuan J."/>
            <person name="Li F."/>
            <person name="Shao Z."/>
        </authorList>
    </citation>
    <scope>NUCLEOTIDE SEQUENCE [LARGE SCALE GENOMIC DNA]</scope>
    <source>
        <strain evidence="2">P73</strain>
    </source>
</reference>
<feature type="chain" id="PRO_5002115483" evidence="1">
    <location>
        <begin position="18"/>
        <end position="163"/>
    </location>
</feature>
<evidence type="ECO:0000313" key="2">
    <source>
        <dbReference type="EMBL" id="AJE46789.1"/>
    </source>
</evidence>
<dbReference type="RefSeq" id="WP_139267161.1">
    <property type="nucleotide sequence ID" value="NZ_CP004393.1"/>
</dbReference>
<dbReference type="HOGENOM" id="CLU_028871_11_1_5"/>
<dbReference type="STRING" id="1208324.P73_2074"/>
<dbReference type="Gene3D" id="3.40.190.10">
    <property type="entry name" value="Periplasmic binding protein-like II"/>
    <property type="match status" value="1"/>
</dbReference>
<dbReference type="InterPro" id="IPR006311">
    <property type="entry name" value="TAT_signal"/>
</dbReference>
<dbReference type="KEGG" id="cid:P73_2074"/>
<gene>
    <name evidence="2" type="ORF">P73_2074</name>
</gene>
<dbReference type="PANTHER" id="PTHR30024">
    <property type="entry name" value="ALIPHATIC SULFONATES-BINDING PROTEIN-RELATED"/>
    <property type="match status" value="1"/>
</dbReference>
<dbReference type="SUPFAM" id="SSF53850">
    <property type="entry name" value="Periplasmic binding protein-like II"/>
    <property type="match status" value="1"/>
</dbReference>
<dbReference type="PROSITE" id="PS51318">
    <property type="entry name" value="TAT"/>
    <property type="match status" value="1"/>
</dbReference>
<evidence type="ECO:0000313" key="3">
    <source>
        <dbReference type="Proteomes" id="UP000031521"/>
    </source>
</evidence>
<feature type="signal peptide" evidence="1">
    <location>
        <begin position="1"/>
        <end position="17"/>
    </location>
</feature>
<dbReference type="OrthoDB" id="7374754at2"/>
<dbReference type="AlphaFoldDB" id="A0A0B5DUT3"/>
<accession>A0A0B5DUT3</accession>
<name>A0A0B5DUT3_9RHOB</name>
<keyword evidence="3" id="KW-1185">Reference proteome</keyword>
<protein>
    <submittedName>
        <fullName evidence="2">Aliphatic sulfonate ABC transporter periplasmic ligand-binding protein</fullName>
    </submittedName>
</protein>
<dbReference type="EMBL" id="CP004393">
    <property type="protein sequence ID" value="AJE46789.1"/>
    <property type="molecule type" value="Genomic_DNA"/>
</dbReference>
<evidence type="ECO:0000256" key="1">
    <source>
        <dbReference type="SAM" id="SignalP"/>
    </source>
</evidence>
<sequence>MPGVTRRLLLLSGIALAALSPLGAAAEAVKVLKIGYQKTNLPVIAQQQRSIETALEPLDVGVEWVEFSAGPPLVEALNVGAVHLGWTGDAPPIFGQSAGADIVYIAALPANGLGEAIVAKAGSGIATVADLKGRKVAVGKGTSAHNLLVAALGSGPIDLSGLS</sequence>
<keyword evidence="1" id="KW-0732">Signal</keyword>
<dbReference type="Pfam" id="PF12974">
    <property type="entry name" value="Phosphonate-bd"/>
    <property type="match status" value="1"/>
</dbReference>
<proteinExistence type="predicted"/>
<dbReference type="Proteomes" id="UP000031521">
    <property type="component" value="Chromosome"/>
</dbReference>
<dbReference type="PANTHER" id="PTHR30024:SF42">
    <property type="entry name" value="ALIPHATIC SULFONATES-BINDING PROTEIN-RELATED"/>
    <property type="match status" value="1"/>
</dbReference>